<sequence length="69" mass="7706">MSERGVDFMQGWIHEHLPGELPADKATARILTTLAALDARHSGLEVSEIEEDFGSLERVIYEALDQPEI</sequence>
<evidence type="ECO:0000313" key="1">
    <source>
        <dbReference type="EMBL" id="MER9402439.1"/>
    </source>
</evidence>
<accession>A0ABV1YSF4</accession>
<keyword evidence="2" id="KW-1185">Reference proteome</keyword>
<dbReference type="EMBL" id="JAMYQB010000001">
    <property type="protein sequence ID" value="MER9402439.1"/>
    <property type="molecule type" value="Genomic_DNA"/>
</dbReference>
<protein>
    <submittedName>
        <fullName evidence="1">DUF768 domain-containing protein</fullName>
    </submittedName>
</protein>
<comment type="caution">
    <text evidence="1">The sequence shown here is derived from an EMBL/GenBank/DDBJ whole genome shotgun (WGS) entry which is preliminary data.</text>
</comment>
<proteinExistence type="predicted"/>
<reference evidence="1 2" key="1">
    <citation type="journal article" date="2024" name="Proc. Natl. Acad. Sci. U.S.A.">
        <title>The evolutionary genomics of adaptation to stress in wild rhizobium bacteria.</title>
        <authorList>
            <person name="Kehlet-Delgado H."/>
            <person name="Montoya A.P."/>
            <person name="Jensen K.T."/>
            <person name="Wendlandt C.E."/>
            <person name="Dexheimer C."/>
            <person name="Roberts M."/>
            <person name="Torres Martinez L."/>
            <person name="Friesen M.L."/>
            <person name="Griffitts J.S."/>
            <person name="Porter S.S."/>
        </authorList>
    </citation>
    <scope>NUCLEOTIDE SEQUENCE [LARGE SCALE GENOMIC DNA]</scope>
    <source>
        <strain evidence="1 2">M0641</strain>
    </source>
</reference>
<dbReference type="RefSeq" id="WP_192252188.1">
    <property type="nucleotide sequence ID" value="NZ_CAXURK020000001.1"/>
</dbReference>
<dbReference type="Proteomes" id="UP001433071">
    <property type="component" value="Unassembled WGS sequence"/>
</dbReference>
<gene>
    <name evidence="1" type="ORF">NKI36_00070</name>
</gene>
<organism evidence="1 2">
    <name type="scientific">Mesorhizobium caraganae</name>
    <dbReference type="NCBI Taxonomy" id="483206"/>
    <lineage>
        <taxon>Bacteria</taxon>
        <taxon>Pseudomonadati</taxon>
        <taxon>Pseudomonadota</taxon>
        <taxon>Alphaproteobacteria</taxon>
        <taxon>Hyphomicrobiales</taxon>
        <taxon>Phyllobacteriaceae</taxon>
        <taxon>Mesorhizobium</taxon>
    </lineage>
</organism>
<name>A0ABV1YSF4_9HYPH</name>
<evidence type="ECO:0000313" key="2">
    <source>
        <dbReference type="Proteomes" id="UP001433071"/>
    </source>
</evidence>